<dbReference type="KEGG" id="sphj:BSL82_16545"/>
<dbReference type="EMBL" id="CP018221">
    <property type="protein sequence ID" value="API60699.1"/>
    <property type="molecule type" value="Genomic_DNA"/>
</dbReference>
<dbReference type="Gene3D" id="2.30.30.240">
    <property type="entry name" value="PRC-barrel domain"/>
    <property type="match status" value="1"/>
</dbReference>
<accession>A0A1L3ZYN0</accession>
<evidence type="ECO:0000313" key="2">
    <source>
        <dbReference type="EMBL" id="API60699.1"/>
    </source>
</evidence>
<dbReference type="Proteomes" id="UP000182063">
    <property type="component" value="Chromosome"/>
</dbReference>
<name>A0A1L3ZYN0_9SPHN</name>
<organism evidence="2 3">
    <name type="scientific">Tardibacter chloracetimidivorans</name>
    <dbReference type="NCBI Taxonomy" id="1921510"/>
    <lineage>
        <taxon>Bacteria</taxon>
        <taxon>Pseudomonadati</taxon>
        <taxon>Pseudomonadota</taxon>
        <taxon>Alphaproteobacteria</taxon>
        <taxon>Sphingomonadales</taxon>
        <taxon>Sphingomonadaceae</taxon>
        <taxon>Tardibacter</taxon>
    </lineage>
</organism>
<protein>
    <submittedName>
        <fullName evidence="2">Photosystem reaction center protein H</fullName>
    </submittedName>
</protein>
<evidence type="ECO:0000259" key="1">
    <source>
        <dbReference type="Pfam" id="PF05239"/>
    </source>
</evidence>
<dbReference type="OrthoDB" id="7274881at2"/>
<reference evidence="3" key="1">
    <citation type="submission" date="2016-11" db="EMBL/GenBank/DDBJ databases">
        <title>Complete Genome Sequence of alachlor-degrading Sphingomonas sp. strain JJ-A5.</title>
        <authorList>
            <person name="Lee H."/>
            <person name="Ka J.-O."/>
        </authorList>
    </citation>
    <scope>NUCLEOTIDE SEQUENCE [LARGE SCALE GENOMIC DNA]</scope>
    <source>
        <strain evidence="3">JJ-A5</strain>
    </source>
</reference>
<dbReference type="AlphaFoldDB" id="A0A1L3ZYN0"/>
<gene>
    <name evidence="2" type="ORF">BSL82_16545</name>
</gene>
<dbReference type="InterPro" id="IPR027275">
    <property type="entry name" value="PRC-brl_dom"/>
</dbReference>
<dbReference type="PANTHER" id="PTHR36505">
    <property type="entry name" value="BLR1072 PROTEIN"/>
    <property type="match status" value="1"/>
</dbReference>
<proteinExistence type="predicted"/>
<keyword evidence="3" id="KW-1185">Reference proteome</keyword>
<evidence type="ECO:0000313" key="3">
    <source>
        <dbReference type="Proteomes" id="UP000182063"/>
    </source>
</evidence>
<dbReference type="RefSeq" id="WP_072598357.1">
    <property type="nucleotide sequence ID" value="NZ_CP018221.1"/>
</dbReference>
<dbReference type="STRING" id="1921510.BSL82_16545"/>
<dbReference type="Pfam" id="PF05239">
    <property type="entry name" value="PRC"/>
    <property type="match status" value="1"/>
</dbReference>
<feature type="domain" description="PRC-barrel" evidence="1">
    <location>
        <begin position="16"/>
        <end position="90"/>
    </location>
</feature>
<dbReference type="InterPro" id="IPR011033">
    <property type="entry name" value="PRC_barrel-like_sf"/>
</dbReference>
<dbReference type="SUPFAM" id="SSF50346">
    <property type="entry name" value="PRC-barrel domain"/>
    <property type="match status" value="1"/>
</dbReference>
<sequence>MTDANLENVLDESHELISSARVEGTPVFNPKGEKLGSVHSVMIHKHTGQVAYAVLSFGGFLGIGSHVHPLPWNLLDYDPERHGYVVDLTRQKLEQAPMLRLDEADRPSDRSYDERLYDYYGAPRYWGL</sequence>
<dbReference type="PANTHER" id="PTHR36505:SF1">
    <property type="entry name" value="BLR1072 PROTEIN"/>
    <property type="match status" value="1"/>
</dbReference>